<dbReference type="PROSITE" id="PS50863">
    <property type="entry name" value="B3"/>
    <property type="match status" value="1"/>
</dbReference>
<dbReference type="EnsemblPlants" id="Zm00001eb408800_T005">
    <property type="protein sequence ID" value="Zm00001eb408800_P005"/>
    <property type="gene ID" value="Zm00001eb408800"/>
</dbReference>
<protein>
    <recommendedName>
        <fullName evidence="9">Auxin response factor</fullName>
    </recommendedName>
</protein>
<feature type="domain" description="PB1" evidence="12">
    <location>
        <begin position="678"/>
        <end position="762"/>
    </location>
</feature>
<dbReference type="InterPro" id="IPR010525">
    <property type="entry name" value="ARF_dom"/>
</dbReference>
<dbReference type="PANTHER" id="PTHR31384">
    <property type="entry name" value="AUXIN RESPONSE FACTOR 4-RELATED"/>
    <property type="match status" value="1"/>
</dbReference>
<dbReference type="InParanoid" id="A0A804RD90"/>
<evidence type="ECO:0000256" key="7">
    <source>
        <dbReference type="ARBA" id="ARBA00023242"/>
    </source>
</evidence>
<evidence type="ECO:0000259" key="12">
    <source>
        <dbReference type="PROSITE" id="PS51745"/>
    </source>
</evidence>
<evidence type="ECO:0000256" key="3">
    <source>
        <dbReference type="ARBA" id="ARBA00007853"/>
    </source>
</evidence>
<dbReference type="AlphaFoldDB" id="A0A804RD90"/>
<comment type="function">
    <text evidence="1 9">Auxin response factors (ARFs) are transcriptional factors that bind specifically to the DNA sequence 5'-TGTCTC-3' found in the auxin-responsive promoter elements (AuxREs).</text>
</comment>
<accession>A0A804RD90</accession>
<keyword evidence="14" id="KW-1185">Reference proteome</keyword>
<dbReference type="FunCoup" id="A0A804RD90">
    <property type="interactions" value="2469"/>
</dbReference>
<comment type="similarity">
    <text evidence="3 9">Belongs to the ARF family.</text>
</comment>
<dbReference type="SUPFAM" id="SSF54277">
    <property type="entry name" value="CAD &amp; PB1 domains"/>
    <property type="match status" value="1"/>
</dbReference>
<keyword evidence="4 9" id="KW-0805">Transcription regulation</keyword>
<keyword evidence="7 9" id="KW-0539">Nucleus</keyword>
<organism evidence="13 14">
    <name type="scientific">Zea mays</name>
    <name type="common">Maize</name>
    <dbReference type="NCBI Taxonomy" id="4577"/>
    <lineage>
        <taxon>Eukaryota</taxon>
        <taxon>Viridiplantae</taxon>
        <taxon>Streptophyta</taxon>
        <taxon>Embryophyta</taxon>
        <taxon>Tracheophyta</taxon>
        <taxon>Spermatophyta</taxon>
        <taxon>Magnoliopsida</taxon>
        <taxon>Liliopsida</taxon>
        <taxon>Poales</taxon>
        <taxon>Poaceae</taxon>
        <taxon>PACMAD clade</taxon>
        <taxon>Panicoideae</taxon>
        <taxon>Andropogonodae</taxon>
        <taxon>Andropogoneae</taxon>
        <taxon>Tripsacinae</taxon>
        <taxon>Zea</taxon>
    </lineage>
</organism>
<dbReference type="FunFam" id="3.10.20.90:FF:000047">
    <property type="entry name" value="Auxin response factor"/>
    <property type="match status" value="1"/>
</dbReference>
<feature type="domain" description="TF-B3" evidence="11">
    <location>
        <begin position="146"/>
        <end position="248"/>
    </location>
</feature>
<dbReference type="OrthoDB" id="1912783at2759"/>
<keyword evidence="8 9" id="KW-0927">Auxin signaling pathway</keyword>
<dbReference type="Pfam" id="PF02362">
    <property type="entry name" value="B3"/>
    <property type="match status" value="1"/>
</dbReference>
<dbReference type="SUPFAM" id="SSF101936">
    <property type="entry name" value="DNA-binding pseudobarrel domain"/>
    <property type="match status" value="1"/>
</dbReference>
<evidence type="ECO:0000256" key="9">
    <source>
        <dbReference type="RuleBase" id="RU004561"/>
    </source>
</evidence>
<dbReference type="PROSITE" id="PS51745">
    <property type="entry name" value="PB1"/>
    <property type="match status" value="1"/>
</dbReference>
<comment type="subunit">
    <text evidence="9">Homodimers and heterodimers.</text>
</comment>
<reference evidence="13" key="3">
    <citation type="submission" date="2021-05" db="UniProtKB">
        <authorList>
            <consortium name="EnsemblPlants"/>
        </authorList>
    </citation>
    <scope>IDENTIFICATION</scope>
    <source>
        <strain evidence="13">cv. B73</strain>
    </source>
</reference>
<evidence type="ECO:0000256" key="8">
    <source>
        <dbReference type="ARBA" id="ARBA00023294"/>
    </source>
</evidence>
<feature type="region of interest" description="Disordered" evidence="10">
    <location>
        <begin position="785"/>
        <end position="827"/>
    </location>
</feature>
<dbReference type="InterPro" id="IPR015300">
    <property type="entry name" value="DNA-bd_pseudobarrel_sf"/>
</dbReference>
<dbReference type="PANTHER" id="PTHR31384:SF40">
    <property type="entry name" value="AUXIN RESPONSE FACTOR 24"/>
    <property type="match status" value="1"/>
</dbReference>
<keyword evidence="5 9" id="KW-0238">DNA-binding</keyword>
<dbReference type="Gene3D" id="2.40.330.10">
    <property type="entry name" value="DNA-binding pseudobarrel domain"/>
    <property type="match status" value="1"/>
</dbReference>
<keyword evidence="15" id="KW-1267">Proteomics identification</keyword>
<evidence type="ECO:0000256" key="6">
    <source>
        <dbReference type="ARBA" id="ARBA00023163"/>
    </source>
</evidence>
<dbReference type="FunFam" id="2.30.30.1040:FF:000001">
    <property type="entry name" value="Auxin response factor"/>
    <property type="match status" value="1"/>
</dbReference>
<dbReference type="CDD" id="cd10017">
    <property type="entry name" value="B3_DNA"/>
    <property type="match status" value="1"/>
</dbReference>
<dbReference type="Pfam" id="PF06507">
    <property type="entry name" value="ARF_AD"/>
    <property type="match status" value="1"/>
</dbReference>
<dbReference type="InterPro" id="IPR033389">
    <property type="entry name" value="AUX/IAA_dom"/>
</dbReference>
<dbReference type="SMART" id="SM01019">
    <property type="entry name" value="B3"/>
    <property type="match status" value="1"/>
</dbReference>
<evidence type="ECO:0000256" key="1">
    <source>
        <dbReference type="ARBA" id="ARBA00003182"/>
    </source>
</evidence>
<reference evidence="14" key="1">
    <citation type="journal article" date="2009" name="Science">
        <title>The B73 maize genome: complexity, diversity, and dynamics.</title>
        <authorList>
            <person name="Schnable P.S."/>
            <person name="Ware D."/>
            <person name="Fulton R.S."/>
            <person name="Stein J.C."/>
            <person name="Wei F."/>
            <person name="Pasternak S."/>
            <person name="Liang C."/>
            <person name="Zhang J."/>
            <person name="Fulton L."/>
            <person name="Graves T.A."/>
            <person name="Minx P."/>
            <person name="Reily A.D."/>
            <person name="Courtney L."/>
            <person name="Kruchowski S.S."/>
            <person name="Tomlinson C."/>
            <person name="Strong C."/>
            <person name="Delehaunty K."/>
            <person name="Fronick C."/>
            <person name="Courtney B."/>
            <person name="Rock S.M."/>
            <person name="Belter E."/>
            <person name="Du F."/>
            <person name="Kim K."/>
            <person name="Abbott R.M."/>
            <person name="Cotton M."/>
            <person name="Levy A."/>
            <person name="Marchetto P."/>
            <person name="Ochoa K."/>
            <person name="Jackson S.M."/>
            <person name="Gillam B."/>
            <person name="Chen W."/>
            <person name="Yan L."/>
            <person name="Higginbotham J."/>
            <person name="Cardenas M."/>
            <person name="Waligorski J."/>
            <person name="Applebaum E."/>
            <person name="Phelps L."/>
            <person name="Falcone J."/>
            <person name="Kanchi K."/>
            <person name="Thane T."/>
            <person name="Scimone A."/>
            <person name="Thane N."/>
            <person name="Henke J."/>
            <person name="Wang T."/>
            <person name="Ruppert J."/>
            <person name="Shah N."/>
            <person name="Rotter K."/>
            <person name="Hodges J."/>
            <person name="Ingenthron E."/>
            <person name="Cordes M."/>
            <person name="Kohlberg S."/>
            <person name="Sgro J."/>
            <person name="Delgado B."/>
            <person name="Mead K."/>
            <person name="Chinwalla A."/>
            <person name="Leonard S."/>
            <person name="Crouse K."/>
            <person name="Collura K."/>
            <person name="Kudrna D."/>
            <person name="Currie J."/>
            <person name="He R."/>
            <person name="Angelova A."/>
            <person name="Rajasekar S."/>
            <person name="Mueller T."/>
            <person name="Lomeli R."/>
            <person name="Scara G."/>
            <person name="Ko A."/>
            <person name="Delaney K."/>
            <person name="Wissotski M."/>
            <person name="Lopez G."/>
            <person name="Campos D."/>
            <person name="Braidotti M."/>
            <person name="Ashley E."/>
            <person name="Golser W."/>
            <person name="Kim H."/>
            <person name="Lee S."/>
            <person name="Lin J."/>
            <person name="Dujmic Z."/>
            <person name="Kim W."/>
            <person name="Talag J."/>
            <person name="Zuccolo A."/>
            <person name="Fan C."/>
            <person name="Sebastian A."/>
            <person name="Kramer M."/>
            <person name="Spiegel L."/>
            <person name="Nascimento L."/>
            <person name="Zutavern T."/>
            <person name="Miller B."/>
            <person name="Ambroise C."/>
            <person name="Muller S."/>
            <person name="Spooner W."/>
            <person name="Narechania A."/>
            <person name="Ren L."/>
            <person name="Wei S."/>
            <person name="Kumari S."/>
            <person name="Faga B."/>
            <person name="Levy M.J."/>
            <person name="McMahan L."/>
            <person name="Van Buren P."/>
            <person name="Vaughn M.W."/>
            <person name="Ying K."/>
            <person name="Yeh C.-T."/>
            <person name="Emrich S.J."/>
            <person name="Jia Y."/>
            <person name="Kalyanaraman A."/>
            <person name="Hsia A.-P."/>
            <person name="Barbazuk W.B."/>
            <person name="Baucom R.S."/>
            <person name="Brutnell T.P."/>
            <person name="Carpita N.C."/>
            <person name="Chaparro C."/>
            <person name="Chia J.-M."/>
            <person name="Deragon J.-M."/>
            <person name="Estill J.C."/>
            <person name="Fu Y."/>
            <person name="Jeddeloh J.A."/>
            <person name="Han Y."/>
            <person name="Lee H."/>
            <person name="Li P."/>
            <person name="Lisch D.R."/>
            <person name="Liu S."/>
            <person name="Liu Z."/>
            <person name="Nagel D.H."/>
            <person name="McCann M.C."/>
            <person name="SanMiguel P."/>
            <person name="Myers A.M."/>
            <person name="Nettleton D."/>
            <person name="Nguyen J."/>
            <person name="Penning B.W."/>
            <person name="Ponnala L."/>
            <person name="Schneider K.L."/>
            <person name="Schwartz D.C."/>
            <person name="Sharma A."/>
            <person name="Soderlund C."/>
            <person name="Springer N.M."/>
            <person name="Sun Q."/>
            <person name="Wang H."/>
            <person name="Waterman M."/>
            <person name="Westerman R."/>
            <person name="Wolfgruber T.K."/>
            <person name="Yang L."/>
            <person name="Yu Y."/>
            <person name="Zhang L."/>
            <person name="Zhou S."/>
            <person name="Zhu Q."/>
            <person name="Bennetzen J.L."/>
            <person name="Dawe R.K."/>
            <person name="Jiang J."/>
            <person name="Jiang N."/>
            <person name="Presting G.G."/>
            <person name="Wessler S.R."/>
            <person name="Aluru S."/>
            <person name="Martienssen R.A."/>
            <person name="Clifton S.W."/>
            <person name="McCombie W.R."/>
            <person name="Wing R.A."/>
            <person name="Wilson R.K."/>
        </authorList>
    </citation>
    <scope>NUCLEOTIDE SEQUENCE [LARGE SCALE GENOMIC DNA]</scope>
    <source>
        <strain evidence="14">cv. B73</strain>
    </source>
</reference>
<dbReference type="Proteomes" id="UP000007305">
    <property type="component" value="Chromosome 10"/>
</dbReference>
<dbReference type="Pfam" id="PF02309">
    <property type="entry name" value="AUX_IAA"/>
    <property type="match status" value="1"/>
</dbReference>
<dbReference type="GO" id="GO:0006355">
    <property type="term" value="P:regulation of DNA-templated transcription"/>
    <property type="evidence" value="ECO:0000318"/>
    <property type="project" value="GO_Central"/>
</dbReference>
<dbReference type="Gene3D" id="2.30.30.1040">
    <property type="match status" value="1"/>
</dbReference>
<feature type="compositionally biased region" description="Polar residues" evidence="10">
    <location>
        <begin position="795"/>
        <end position="813"/>
    </location>
</feature>
<evidence type="ECO:0000313" key="14">
    <source>
        <dbReference type="Proteomes" id="UP000007305"/>
    </source>
</evidence>
<dbReference type="FunFam" id="2.40.330.10:FF:000001">
    <property type="entry name" value="Auxin response factor"/>
    <property type="match status" value="1"/>
</dbReference>
<dbReference type="InterPro" id="IPR003340">
    <property type="entry name" value="B3_DNA-bd"/>
</dbReference>
<comment type="subcellular location">
    <subcellularLocation>
        <location evidence="2 9">Nucleus</location>
    </subcellularLocation>
</comment>
<keyword evidence="6 9" id="KW-0804">Transcription</keyword>
<gene>
    <name evidence="13" type="primary">LOC100383196</name>
</gene>
<dbReference type="InterPro" id="IPR053793">
    <property type="entry name" value="PB1-like"/>
</dbReference>
<dbReference type="Gramene" id="Zm00001eb408800_T005">
    <property type="protein sequence ID" value="Zm00001eb408800_P005"/>
    <property type="gene ID" value="Zm00001eb408800"/>
</dbReference>
<evidence type="ECO:0000256" key="10">
    <source>
        <dbReference type="SAM" id="MobiDB-lite"/>
    </source>
</evidence>
<evidence type="ECO:0000313" key="13">
    <source>
        <dbReference type="EnsemblPlants" id="Zm00001eb408800_P005"/>
    </source>
</evidence>
<dbReference type="GO" id="GO:0000976">
    <property type="term" value="F:transcription cis-regulatory region binding"/>
    <property type="evidence" value="ECO:0000318"/>
    <property type="project" value="GO_Central"/>
</dbReference>
<reference evidence="13" key="2">
    <citation type="submission" date="2019-07" db="EMBL/GenBank/DDBJ databases">
        <authorList>
            <person name="Seetharam A."/>
            <person name="Woodhouse M."/>
            <person name="Cannon E."/>
        </authorList>
    </citation>
    <scope>NUCLEOTIDE SEQUENCE [LARGE SCALE GENOMIC DNA]</scope>
    <source>
        <strain evidence="13">cv. B73</strain>
    </source>
</reference>
<sequence length="842" mass="92915">MVAAAAAAGGGADAGCGGGGGGGGKDALFVELWKACAGPLSSVPLLGEKVYYFPQGHIEQVEASTNHLAEHQGTPLYNLPWKIPCKLMNMELKAEPDTDEVYAQLTLLPDKQDENTSARVENEEAEEEVVPHVPPATSEGLRIHSFCKTLTASDTSTHGGFSVLRRHADECLPPLDMSQHPPNQELVAKDLHGVEWRFRHIFRGQPRRHLLQSGWSVFVSAKRLVAGDAFIFLRGENGELRVGVRRALRHQTTIPSSVISSHSMHLGVLATAWHAVNTGSMFTVYYKPRTSPAEFVVSRARYCESLKRNYSIGMRFRMRFEGEEAAEQRFTGTIVGICVSDPSGWADSKWRSLKVRWDEASSVPRPERVSPWQIEPAVSPSPVNPLPVRFKRSRSSVNASPSDVSTVNREVASKVMVESQQNNLPRALHNQGRTQLTGRYRDSTDVKTAQDLTMWSSGTEQQRNNIAAQTKRCLEGWTQSRTPEGYNQLFSAFQPLKDAHNPLRPFPNKISGTRSSTWVTADARYPAQQANHNMLHGTLSFMPHSSGFRMIQQNNLVTPEAANFTGKSAFTSLQGHVTDQCSTGWFGSIESNSHTDHASSSLIRSQPLVIGNDVQKTKGTSFKLFGIPLGSPEKSEPLVSPPSVAYDGKLQTSPTDNNEPCSEATQNIQNKVQSSSTRSCKKVHKQGSALGRSIDLTKFACYDELIAELDQMFDFDGELKSPCRNWLVVYTDNEGDMMLVGDDPWKQFCDMVHKIFIYTREEVERMNPGALNARLEDCLSDSLGRGLASKEPRSGPSTSAVDSENRANLSSHPFESGEADKRPRVRVTGRTRKGCVSVVCSR</sequence>
<dbReference type="InterPro" id="IPR044835">
    <property type="entry name" value="ARF_plant"/>
</dbReference>
<evidence type="ECO:0000256" key="2">
    <source>
        <dbReference type="ARBA" id="ARBA00004123"/>
    </source>
</evidence>
<dbReference type="Gene3D" id="3.10.20.90">
    <property type="entry name" value="Phosphatidylinositol 3-kinase Catalytic Subunit, Chain A, domain 1"/>
    <property type="match status" value="1"/>
</dbReference>
<proteinExistence type="evidence at protein level"/>
<evidence type="ECO:0000256" key="5">
    <source>
        <dbReference type="ARBA" id="ARBA00023125"/>
    </source>
</evidence>
<evidence type="ECO:0000259" key="11">
    <source>
        <dbReference type="PROSITE" id="PS50863"/>
    </source>
</evidence>
<evidence type="ECO:0007829" key="15">
    <source>
        <dbReference type="PeptideAtlas" id="A0A804RD90"/>
    </source>
</evidence>
<name>A0A804RD90_MAIZE</name>
<dbReference type="GO" id="GO:0009734">
    <property type="term" value="P:auxin-activated signaling pathway"/>
    <property type="evidence" value="ECO:0007669"/>
    <property type="project" value="UniProtKB-KW"/>
</dbReference>
<dbReference type="GO" id="GO:0005634">
    <property type="term" value="C:nucleus"/>
    <property type="evidence" value="ECO:0000318"/>
    <property type="project" value="GO_Central"/>
</dbReference>
<evidence type="ECO:0000256" key="4">
    <source>
        <dbReference type="ARBA" id="ARBA00023015"/>
    </source>
</evidence>